<organism evidence="4 5">
    <name type="scientific">Amycolatopsis alba DSM 44262</name>
    <dbReference type="NCBI Taxonomy" id="1125972"/>
    <lineage>
        <taxon>Bacteria</taxon>
        <taxon>Bacillati</taxon>
        <taxon>Actinomycetota</taxon>
        <taxon>Actinomycetes</taxon>
        <taxon>Pseudonocardiales</taxon>
        <taxon>Pseudonocardiaceae</taxon>
        <taxon>Amycolatopsis</taxon>
    </lineage>
</organism>
<reference evidence="4 5" key="1">
    <citation type="submission" date="2017-07" db="EMBL/GenBank/DDBJ databases">
        <title>Amycolatopsis alba DSM 44262 Genome sequencing and assembly.</title>
        <authorList>
            <person name="Kaur N."/>
            <person name="Mayilraj S."/>
        </authorList>
    </citation>
    <scope>NUCLEOTIDE SEQUENCE [LARGE SCALE GENOMIC DNA]</scope>
    <source>
        <strain evidence="4 5">DSM 44262</strain>
    </source>
</reference>
<keyword evidence="1" id="KW-0378">Hydrolase</keyword>
<dbReference type="Pfam" id="PF07228">
    <property type="entry name" value="SpoIIE"/>
    <property type="match status" value="1"/>
</dbReference>
<dbReference type="RefSeq" id="WP_020630550.1">
    <property type="nucleotide sequence ID" value="NZ_KB913032.1"/>
</dbReference>
<dbReference type="PANTHER" id="PTHR43156:SF2">
    <property type="entry name" value="STAGE II SPORULATION PROTEIN E"/>
    <property type="match status" value="1"/>
</dbReference>
<comment type="caution">
    <text evidence="4">The sequence shown here is derived from an EMBL/GenBank/DDBJ whole genome shotgun (WGS) entry which is preliminary data.</text>
</comment>
<accession>A0A229RPB7</accession>
<dbReference type="InterPro" id="IPR052016">
    <property type="entry name" value="Bact_Sigma-Reg"/>
</dbReference>
<dbReference type="GO" id="GO:0016791">
    <property type="term" value="F:phosphatase activity"/>
    <property type="evidence" value="ECO:0007669"/>
    <property type="project" value="TreeGrafter"/>
</dbReference>
<gene>
    <name evidence="4" type="ORF">CFP75_21795</name>
</gene>
<evidence type="ECO:0000313" key="4">
    <source>
        <dbReference type="EMBL" id="OXM48510.1"/>
    </source>
</evidence>
<feature type="domain" description="PPM-type phosphatase" evidence="3">
    <location>
        <begin position="306"/>
        <end position="474"/>
    </location>
</feature>
<dbReference type="OrthoDB" id="4935951at2"/>
<dbReference type="InterPro" id="IPR001932">
    <property type="entry name" value="PPM-type_phosphatase-like_dom"/>
</dbReference>
<proteinExistence type="predicted"/>
<keyword evidence="5" id="KW-1185">Reference proteome</keyword>
<dbReference type="Gene3D" id="3.60.40.10">
    <property type="entry name" value="PPM-type phosphatase domain"/>
    <property type="match status" value="1"/>
</dbReference>
<dbReference type="EMBL" id="NMQU01000062">
    <property type="protein sequence ID" value="OXM48510.1"/>
    <property type="molecule type" value="Genomic_DNA"/>
</dbReference>
<dbReference type="PANTHER" id="PTHR43156">
    <property type="entry name" value="STAGE II SPORULATION PROTEIN E-RELATED"/>
    <property type="match status" value="1"/>
</dbReference>
<evidence type="ECO:0000259" key="3">
    <source>
        <dbReference type="Pfam" id="PF07228"/>
    </source>
</evidence>
<name>A0A229RPB7_AMYAL</name>
<evidence type="ECO:0000256" key="2">
    <source>
        <dbReference type="SAM" id="MobiDB-lite"/>
    </source>
</evidence>
<dbReference type="AlphaFoldDB" id="A0A229RPB7"/>
<dbReference type="Proteomes" id="UP000215563">
    <property type="component" value="Unassembled WGS sequence"/>
</dbReference>
<dbReference type="InterPro" id="IPR036457">
    <property type="entry name" value="PPM-type-like_dom_sf"/>
</dbReference>
<protein>
    <submittedName>
        <fullName evidence="4">Serine/threonine-protein phosphatase</fullName>
    </submittedName>
</protein>
<evidence type="ECO:0000256" key="1">
    <source>
        <dbReference type="ARBA" id="ARBA00022801"/>
    </source>
</evidence>
<sequence length="478" mass="51840">MIAVTSLRAEEQRRIVAACFERAGLTLEQLWLRYFALGGDVSELELEAFLQGLLPLPRIQRDMVAHAINERLEEVSGVHQAPYSRETGENNRPRGPLAALVGLLDGAHRAPPERLPWIIAAAGLSLDLKITVYLVDHDQRQLIPLPDGSASGRVPLAIEASTAGRAYRHADTVPDEKQGVPRLWTVLLDGDERLGVLEAEAEEETDLHDPALRAQFRWLASLSGHLLAVARRYGDGLDSPLWQQRRGPAAELLQQNLPPSTAATRDVVVAGGIEPVYDVRGATFDYALSETTARLAIFDAGRYAAHANLMVSAALAAYRSARREGRGLRDQEAAVDQALMTQFGDGAAVRGTLVEMNLAEGTLRCLQAEGQPPIVLGTGHEPTTVDSARRPPFGAGTPRRIASARLRPGDLLALHTDGLSSARDIDGERFALAGCLDANAGYVPPEIVRRVLQKARSHCRNSFTEDACLLIARLPARP</sequence>
<feature type="region of interest" description="Disordered" evidence="2">
    <location>
        <begin position="376"/>
        <end position="396"/>
    </location>
</feature>
<evidence type="ECO:0000313" key="5">
    <source>
        <dbReference type="Proteomes" id="UP000215563"/>
    </source>
</evidence>